<evidence type="ECO:0000313" key="4">
    <source>
        <dbReference type="EnsemblPlants" id="PGSC0003DMT400096642"/>
    </source>
</evidence>
<reference evidence="5" key="1">
    <citation type="journal article" date="2011" name="Nature">
        <title>Genome sequence and analysis of the tuber crop potato.</title>
        <authorList>
            <consortium name="The Potato Genome Sequencing Consortium"/>
        </authorList>
    </citation>
    <scope>NUCLEOTIDE SEQUENCE [LARGE SCALE GENOMIC DNA]</scope>
    <source>
        <strain evidence="5">cv. DM1-3 516 R44</strain>
    </source>
</reference>
<dbReference type="SMART" id="SM00343">
    <property type="entry name" value="ZnF_C2HC"/>
    <property type="match status" value="1"/>
</dbReference>
<evidence type="ECO:0000256" key="1">
    <source>
        <dbReference type="PROSITE-ProRule" id="PRU00047"/>
    </source>
</evidence>
<dbReference type="eggNOG" id="ENOG502SWDS">
    <property type="taxonomic scope" value="Eukaryota"/>
</dbReference>
<dbReference type="GO" id="GO:0003676">
    <property type="term" value="F:nucleic acid binding"/>
    <property type="evidence" value="ECO:0007669"/>
    <property type="project" value="InterPro"/>
</dbReference>
<dbReference type="HOGENOM" id="CLU_043741_3_0_1"/>
<organism evidence="4 5">
    <name type="scientific">Solanum tuberosum</name>
    <name type="common">Potato</name>
    <dbReference type="NCBI Taxonomy" id="4113"/>
    <lineage>
        <taxon>Eukaryota</taxon>
        <taxon>Viridiplantae</taxon>
        <taxon>Streptophyta</taxon>
        <taxon>Embryophyta</taxon>
        <taxon>Tracheophyta</taxon>
        <taxon>Spermatophyta</taxon>
        <taxon>Magnoliopsida</taxon>
        <taxon>eudicotyledons</taxon>
        <taxon>Gunneridae</taxon>
        <taxon>Pentapetalae</taxon>
        <taxon>asterids</taxon>
        <taxon>lamiids</taxon>
        <taxon>Solanales</taxon>
        <taxon>Solanaceae</taxon>
        <taxon>Solanoideae</taxon>
        <taxon>Solaneae</taxon>
        <taxon>Solanum</taxon>
    </lineage>
</organism>
<dbReference type="Proteomes" id="UP000011115">
    <property type="component" value="Unassembled WGS sequence"/>
</dbReference>
<feature type="compositionally biased region" description="Basic and acidic residues" evidence="2">
    <location>
        <begin position="1"/>
        <end position="15"/>
    </location>
</feature>
<feature type="region of interest" description="Disordered" evidence="2">
    <location>
        <begin position="88"/>
        <end position="127"/>
    </location>
</feature>
<evidence type="ECO:0000313" key="5">
    <source>
        <dbReference type="Proteomes" id="UP000011115"/>
    </source>
</evidence>
<dbReference type="GO" id="GO:0008270">
    <property type="term" value="F:zinc ion binding"/>
    <property type="evidence" value="ECO:0007669"/>
    <property type="project" value="UniProtKB-KW"/>
</dbReference>
<accession>M1DYX3</accession>
<dbReference type="Gramene" id="PGSC0003DMT400096642">
    <property type="protein sequence ID" value="PGSC0003DMT400096642"/>
    <property type="gene ID" value="PGSC0003DMG400046213"/>
</dbReference>
<dbReference type="AlphaFoldDB" id="M1DYX3"/>
<reference evidence="4" key="2">
    <citation type="submission" date="2015-06" db="UniProtKB">
        <authorList>
            <consortium name="EnsemblPlants"/>
        </authorList>
    </citation>
    <scope>IDENTIFICATION</scope>
    <source>
        <strain evidence="4">DM1-3 516 R44</strain>
    </source>
</reference>
<feature type="compositionally biased region" description="Basic and acidic residues" evidence="2">
    <location>
        <begin position="114"/>
        <end position="127"/>
    </location>
</feature>
<protein>
    <submittedName>
        <fullName evidence="4">Gag-pol polyprotein</fullName>
    </submittedName>
</protein>
<dbReference type="EnsemblPlants" id="PGSC0003DMT400096642">
    <property type="protein sequence ID" value="PGSC0003DMT400096642"/>
    <property type="gene ID" value="PGSC0003DMG400046213"/>
</dbReference>
<evidence type="ECO:0000256" key="2">
    <source>
        <dbReference type="SAM" id="MobiDB-lite"/>
    </source>
</evidence>
<keyword evidence="1" id="KW-0863">Zinc-finger</keyword>
<proteinExistence type="predicted"/>
<dbReference type="PROSITE" id="PS50158">
    <property type="entry name" value="ZF_CCHC"/>
    <property type="match status" value="1"/>
</dbReference>
<evidence type="ECO:0000259" key="3">
    <source>
        <dbReference type="PROSITE" id="PS50158"/>
    </source>
</evidence>
<dbReference type="PaxDb" id="4113-PGSC0003DMT400096642"/>
<dbReference type="InterPro" id="IPR001878">
    <property type="entry name" value="Znf_CCHC"/>
</dbReference>
<dbReference type="InParanoid" id="M1DYX3"/>
<name>M1DYX3_SOLTU</name>
<feature type="region of interest" description="Disordered" evidence="2">
    <location>
        <begin position="1"/>
        <end position="54"/>
    </location>
</feature>
<dbReference type="Gene3D" id="4.10.60.10">
    <property type="entry name" value="Zinc finger, CCHC-type"/>
    <property type="match status" value="1"/>
</dbReference>
<keyword evidence="5" id="KW-1185">Reference proteome</keyword>
<keyword evidence="1" id="KW-0862">Zinc</keyword>
<keyword evidence="1" id="KW-0479">Metal-binding</keyword>
<sequence length="127" mass="13908">MKDWELKRSRLDEQGQPRFKKRAPNQDSSSTPKGHQERGSGPPSSKPTCHNFGKKHHGKCLVGTSGCYGCGKSDHQVRNCPTLTARGREAKQASLNGPNLDAPKRNHFYALQANKEKGANPDEGTGK</sequence>
<feature type="domain" description="CCHC-type" evidence="3">
    <location>
        <begin position="67"/>
        <end position="81"/>
    </location>
</feature>